<feature type="signal peptide" evidence="2">
    <location>
        <begin position="1"/>
        <end position="22"/>
    </location>
</feature>
<keyword evidence="1" id="KW-0472">Membrane</keyword>
<feature type="chain" id="PRO_5036469420" evidence="2">
    <location>
        <begin position="23"/>
        <end position="253"/>
    </location>
</feature>
<keyword evidence="4" id="KW-1185">Reference proteome</keyword>
<evidence type="ECO:0000313" key="3">
    <source>
        <dbReference type="EnsemblMetazoa" id="G19301.1:cds"/>
    </source>
</evidence>
<dbReference type="OrthoDB" id="6205623at2759"/>
<dbReference type="AlphaFoldDB" id="A0A8W8JL96"/>
<organism evidence="3 4">
    <name type="scientific">Magallana gigas</name>
    <name type="common">Pacific oyster</name>
    <name type="synonym">Crassostrea gigas</name>
    <dbReference type="NCBI Taxonomy" id="29159"/>
    <lineage>
        <taxon>Eukaryota</taxon>
        <taxon>Metazoa</taxon>
        <taxon>Spiralia</taxon>
        <taxon>Lophotrochozoa</taxon>
        <taxon>Mollusca</taxon>
        <taxon>Bivalvia</taxon>
        <taxon>Autobranchia</taxon>
        <taxon>Pteriomorphia</taxon>
        <taxon>Ostreida</taxon>
        <taxon>Ostreoidea</taxon>
        <taxon>Ostreidae</taxon>
        <taxon>Magallana</taxon>
    </lineage>
</organism>
<sequence length="253" mass="28321">MKSTISVIVLTLISSTKILVKAYADNKCNESKATAKIVHPCPKTAREWNEAAKKKGCRNITHSCTSFEYHCVMNAWRNEAIEVCAPSWSIVGMSCTEYSFGGKRIQKSEAETYNACPTTYLSTESYKYQECYVIKSKKMPELQGTTESAIISLITSEHNMSSLATDLSQESNYTYTYSENNPSPLIVSIICVVVGIPVLAFVALVVNKWRKNLPCSGIYRPTIEENRAQSEEYSTSTIIDSFEEEKEQLTAHI</sequence>
<evidence type="ECO:0000313" key="4">
    <source>
        <dbReference type="Proteomes" id="UP000005408"/>
    </source>
</evidence>
<dbReference type="Proteomes" id="UP000005408">
    <property type="component" value="Unassembled WGS sequence"/>
</dbReference>
<protein>
    <submittedName>
        <fullName evidence="3">Uncharacterized protein</fullName>
    </submittedName>
</protein>
<keyword evidence="2" id="KW-0732">Signal</keyword>
<evidence type="ECO:0000256" key="1">
    <source>
        <dbReference type="SAM" id="Phobius"/>
    </source>
</evidence>
<feature type="transmembrane region" description="Helical" evidence="1">
    <location>
        <begin position="185"/>
        <end position="206"/>
    </location>
</feature>
<keyword evidence="1" id="KW-0812">Transmembrane</keyword>
<proteinExistence type="predicted"/>
<keyword evidence="1" id="KW-1133">Transmembrane helix</keyword>
<name>A0A8W8JL96_MAGGI</name>
<reference evidence="3" key="1">
    <citation type="submission" date="2022-08" db="UniProtKB">
        <authorList>
            <consortium name="EnsemblMetazoa"/>
        </authorList>
    </citation>
    <scope>IDENTIFICATION</scope>
    <source>
        <strain evidence="3">05x7-T-G4-1.051#20</strain>
    </source>
</reference>
<accession>A0A8W8JL96</accession>
<evidence type="ECO:0000256" key="2">
    <source>
        <dbReference type="SAM" id="SignalP"/>
    </source>
</evidence>
<dbReference type="EnsemblMetazoa" id="G19301.1">
    <property type="protein sequence ID" value="G19301.1:cds"/>
    <property type="gene ID" value="G19301"/>
</dbReference>